<feature type="compositionally biased region" description="Polar residues" evidence="1">
    <location>
        <begin position="215"/>
        <end position="243"/>
    </location>
</feature>
<evidence type="ECO:0000256" key="1">
    <source>
        <dbReference type="SAM" id="MobiDB-lite"/>
    </source>
</evidence>
<dbReference type="OrthoDB" id="2156052at2759"/>
<evidence type="ECO:0000313" key="3">
    <source>
        <dbReference type="Proteomes" id="UP001150942"/>
    </source>
</evidence>
<feature type="compositionally biased region" description="Polar residues" evidence="1">
    <location>
        <begin position="256"/>
        <end position="275"/>
    </location>
</feature>
<proteinExistence type="predicted"/>
<protein>
    <recommendedName>
        <fullName evidence="4">Protein kinase domain-containing protein</fullName>
    </recommendedName>
</protein>
<comment type="caution">
    <text evidence="2">The sequence shown here is derived from an EMBL/GenBank/DDBJ whole genome shotgun (WGS) entry which is preliminary data.</text>
</comment>
<feature type="region of interest" description="Disordered" evidence="1">
    <location>
        <begin position="207"/>
        <end position="280"/>
    </location>
</feature>
<gene>
    <name evidence="2" type="ORF">N7449_009435</name>
</gene>
<accession>A0A9W9JAS2</accession>
<keyword evidence="3" id="KW-1185">Reference proteome</keyword>
<name>A0A9W9JAS2_9EURO</name>
<evidence type="ECO:0008006" key="4">
    <source>
        <dbReference type="Google" id="ProtNLM"/>
    </source>
</evidence>
<reference evidence="2" key="2">
    <citation type="journal article" date="2023" name="IMA Fungus">
        <title>Comparative genomic study of the Penicillium genus elucidates a diverse pangenome and 15 lateral gene transfer events.</title>
        <authorList>
            <person name="Petersen C."/>
            <person name="Sorensen T."/>
            <person name="Nielsen M.R."/>
            <person name="Sondergaard T.E."/>
            <person name="Sorensen J.L."/>
            <person name="Fitzpatrick D.A."/>
            <person name="Frisvad J.C."/>
            <person name="Nielsen K.L."/>
        </authorList>
    </citation>
    <scope>NUCLEOTIDE SEQUENCE</scope>
    <source>
        <strain evidence="2">IBT 20477</strain>
    </source>
</reference>
<dbReference type="AlphaFoldDB" id="A0A9W9JAS2"/>
<dbReference type="Proteomes" id="UP001150942">
    <property type="component" value="Unassembled WGS sequence"/>
</dbReference>
<sequence>MSDLSSQSYASFQRLSSNSDSVMLQSSSLERPRPDQFCIHQVGDTNTVLLGTEYKPPHKLSVENLRVGLRPMKFWKEVVSCKSIPTDKSEKLKYNAEQIVGSVLTQEYHVMICEVLEYSYVTIGLALVLLRVPYDDPGTLMYFLCEPNIEVHNDPNYEKPITAIARVLCLILMSCLSPVRDHNWRKDAKAQLRTWATSFSLVRSKIPDEELRQTPPDSAHTSFESTSDTTCSEWLPSPEQSPSKKSRAQPRATCAPPQTDQATDPESSDSDSNPQAPRRKRTLSELMSAATPAHQSKQFRHGQRDGDQHNQFCTQRCLLGLQQNGALDNSCPNINLHRRDPNDKQHQITADAFLKQLEIQLDKDVDKHCIPYGEIGSYGAPFQVTCGVYGYTVLGKGTTPLHWPEVSREIEVYRLLRAAQGSAIPVFLGAVDMEYFLHGAGEIRHMLIMAWGGENLEKMEMSPDLERQIRRSRKEIYALGIVHEDMRLPNLLWNVELQRVLIFIGRG</sequence>
<organism evidence="2 3">
    <name type="scientific">Penicillium cf. viridicatum</name>
    <dbReference type="NCBI Taxonomy" id="2972119"/>
    <lineage>
        <taxon>Eukaryota</taxon>
        <taxon>Fungi</taxon>
        <taxon>Dikarya</taxon>
        <taxon>Ascomycota</taxon>
        <taxon>Pezizomycotina</taxon>
        <taxon>Eurotiomycetes</taxon>
        <taxon>Eurotiomycetidae</taxon>
        <taxon>Eurotiales</taxon>
        <taxon>Aspergillaceae</taxon>
        <taxon>Penicillium</taxon>
    </lineage>
</organism>
<dbReference type="EMBL" id="JAPQKQ010000006">
    <property type="protein sequence ID" value="KAJ5193293.1"/>
    <property type="molecule type" value="Genomic_DNA"/>
</dbReference>
<feature type="region of interest" description="Disordered" evidence="1">
    <location>
        <begin position="288"/>
        <end position="307"/>
    </location>
</feature>
<reference evidence="2" key="1">
    <citation type="submission" date="2022-11" db="EMBL/GenBank/DDBJ databases">
        <authorList>
            <person name="Petersen C."/>
        </authorList>
    </citation>
    <scope>NUCLEOTIDE SEQUENCE</scope>
    <source>
        <strain evidence="2">IBT 20477</strain>
    </source>
</reference>
<evidence type="ECO:0000313" key="2">
    <source>
        <dbReference type="EMBL" id="KAJ5193293.1"/>
    </source>
</evidence>